<organism evidence="2 3">
    <name type="scientific">Camelina sativa</name>
    <name type="common">False flax</name>
    <name type="synonym">Myagrum sativum</name>
    <dbReference type="NCBI Taxonomy" id="90675"/>
    <lineage>
        <taxon>Eukaryota</taxon>
        <taxon>Viridiplantae</taxon>
        <taxon>Streptophyta</taxon>
        <taxon>Embryophyta</taxon>
        <taxon>Tracheophyta</taxon>
        <taxon>Spermatophyta</taxon>
        <taxon>Magnoliopsida</taxon>
        <taxon>eudicotyledons</taxon>
        <taxon>Gunneridae</taxon>
        <taxon>Pentapetalae</taxon>
        <taxon>rosids</taxon>
        <taxon>malvids</taxon>
        <taxon>Brassicales</taxon>
        <taxon>Brassicaceae</taxon>
        <taxon>Camelineae</taxon>
        <taxon>Camelina</taxon>
    </lineage>
</organism>
<accession>A0ABM0Y594</accession>
<reference evidence="3" key="2">
    <citation type="submission" date="2025-08" db="UniProtKB">
        <authorList>
            <consortium name="RefSeq"/>
        </authorList>
    </citation>
    <scope>IDENTIFICATION</scope>
    <source>
        <tissue evidence="3">Leaf</tissue>
    </source>
</reference>
<feature type="region of interest" description="Disordered" evidence="1">
    <location>
        <begin position="226"/>
        <end position="267"/>
    </location>
</feature>
<dbReference type="Pfam" id="PF14223">
    <property type="entry name" value="Retrotran_gag_2"/>
    <property type="match status" value="1"/>
</dbReference>
<evidence type="ECO:0000313" key="3">
    <source>
        <dbReference type="RefSeq" id="XP_010495738.1"/>
    </source>
</evidence>
<dbReference type="PANTHER" id="PTHR47481">
    <property type="match status" value="1"/>
</dbReference>
<reference evidence="2" key="1">
    <citation type="journal article" date="2014" name="Nat. Commun.">
        <title>The emerging biofuel crop Camelina sativa retains a highly undifferentiated hexaploid genome structure.</title>
        <authorList>
            <person name="Kagale S."/>
            <person name="Koh C."/>
            <person name="Nixon J."/>
            <person name="Bollina V."/>
            <person name="Clarke W.E."/>
            <person name="Tuteja R."/>
            <person name="Spillane C."/>
            <person name="Robinson S.J."/>
            <person name="Links M.G."/>
            <person name="Clarke C."/>
            <person name="Higgins E.E."/>
            <person name="Huebert T."/>
            <person name="Sharpe A.G."/>
            <person name="Parkin I.A."/>
        </authorList>
    </citation>
    <scope>NUCLEOTIDE SEQUENCE [LARGE SCALE GENOMIC DNA]</scope>
    <source>
        <strain evidence="2">cv. DH55</strain>
    </source>
</reference>
<keyword evidence="2" id="KW-1185">Reference proteome</keyword>
<dbReference type="Proteomes" id="UP000694864">
    <property type="component" value="Chromosome 20"/>
</dbReference>
<evidence type="ECO:0000313" key="2">
    <source>
        <dbReference type="Proteomes" id="UP000694864"/>
    </source>
</evidence>
<proteinExistence type="predicted"/>
<feature type="compositionally biased region" description="Low complexity" evidence="1">
    <location>
        <begin position="235"/>
        <end position="253"/>
    </location>
</feature>
<dbReference type="GeneID" id="104772879"/>
<gene>
    <name evidence="3" type="primary">LOC104772879</name>
</gene>
<protein>
    <submittedName>
        <fullName evidence="3">Uncharacterized protein LOC104772879</fullName>
    </submittedName>
</protein>
<dbReference type="RefSeq" id="XP_010495738.1">
    <property type="nucleotide sequence ID" value="XM_010497436.1"/>
</dbReference>
<evidence type="ECO:0000256" key="1">
    <source>
        <dbReference type="SAM" id="MobiDB-lite"/>
    </source>
</evidence>
<dbReference type="PANTHER" id="PTHR47481:SF22">
    <property type="entry name" value="RETROTRANSPOSON GAG DOMAIN-CONTAINING PROTEIN"/>
    <property type="match status" value="1"/>
</dbReference>
<name>A0ABM0Y594_CAMSA</name>
<sequence>MSATSEIVAPADATSLVNVNMSNVTKLTSTNFLMWKRQVHALCNGYDLAGYLDGSTAAPEATLTTDGVSSANPAYKHWQRQDQLLLSSLLGAISLSVQPLLSKANTCAEIWTTLTTTYAQPSRGNILQLREQLKQWKKGTKSIEEYYLGFTTRFDKLALLDSPIPHEDQLDYILNGLPEDYKQVVDQIVGRDTPPSLLVLHEKFINQELKIQTLLTASSSSLPASANFVSHKGNNNRNQSQSRSNHNSQQQRQFTPRSVSRGSHGRGYQGRCQICGVHGHSARWCS</sequence>